<dbReference type="Proteomes" id="UP000076717">
    <property type="component" value="Unassembled WGS sequence"/>
</dbReference>
<evidence type="ECO:0000256" key="2">
    <source>
        <dbReference type="SAM" id="SignalP"/>
    </source>
</evidence>
<evidence type="ECO:0000256" key="1">
    <source>
        <dbReference type="ARBA" id="ARBA00022729"/>
    </source>
</evidence>
<keyword evidence="6" id="KW-1185">Reference proteome</keyword>
<accession>A0A166HVU1</accession>
<feature type="domain" description="Bulb-type lectin" evidence="3">
    <location>
        <begin position="168"/>
        <end position="273"/>
    </location>
</feature>
<dbReference type="EMBL" id="CP047186">
    <property type="protein sequence ID" value="QHC56822.1"/>
    <property type="molecule type" value="Genomic_DNA"/>
</dbReference>
<keyword evidence="4" id="KW-0430">Lectin</keyword>
<dbReference type="CDD" id="cd00028">
    <property type="entry name" value="B_lectin"/>
    <property type="match status" value="1"/>
</dbReference>
<feature type="signal peptide" evidence="2">
    <location>
        <begin position="1"/>
        <end position="31"/>
    </location>
</feature>
<gene>
    <name evidence="4" type="ORF">ACH61_01650</name>
    <name evidence="5" type="ORF">GSU10_15080</name>
</gene>
<dbReference type="InterPro" id="IPR051343">
    <property type="entry name" value="G-type_lectin_kinases/EP1-like"/>
</dbReference>
<evidence type="ECO:0000313" key="4">
    <source>
        <dbReference type="EMBL" id="KZX21235.1"/>
    </source>
</evidence>
<dbReference type="KEGG" id="rte:GSU10_15080"/>
<dbReference type="EMBL" id="LIIN01000048">
    <property type="protein sequence ID" value="KZX21235.1"/>
    <property type="molecule type" value="Genomic_DNA"/>
</dbReference>
<evidence type="ECO:0000313" key="5">
    <source>
        <dbReference type="EMBL" id="QHC56822.1"/>
    </source>
</evidence>
<reference evidence="5" key="3">
    <citation type="submission" date="2019-12" db="EMBL/GenBank/DDBJ databases">
        <title>Complete and Draft Genome Sequences of New Strains and Members of Some Known Species of the Genus Rathayibacter isolated from Plants.</title>
        <authorList>
            <person name="Tarlachkov S.V."/>
            <person name="Starodumova I.P."/>
            <person name="Dorofeeva L.V."/>
            <person name="Prisyazhnaya N.V."/>
            <person name="Leyn S.A."/>
            <person name="Zlamal J.E."/>
            <person name="Elane M.L."/>
            <person name="Osterman A.L."/>
            <person name="Nadler S.A."/>
            <person name="Subbotin S.A."/>
            <person name="Evtushenko L.I."/>
        </authorList>
    </citation>
    <scope>NUCLEOTIDE SEQUENCE</scope>
    <source>
        <strain evidence="5">VKM Ac-2761</strain>
    </source>
</reference>
<dbReference type="GO" id="GO:0030246">
    <property type="term" value="F:carbohydrate binding"/>
    <property type="evidence" value="ECO:0007669"/>
    <property type="project" value="UniProtKB-KW"/>
</dbReference>
<evidence type="ECO:0000313" key="6">
    <source>
        <dbReference type="Proteomes" id="UP000076717"/>
    </source>
</evidence>
<dbReference type="SMART" id="SM00108">
    <property type="entry name" value="B_lectin"/>
    <property type="match status" value="3"/>
</dbReference>
<dbReference type="SUPFAM" id="SSF51110">
    <property type="entry name" value="alpha-D-mannose-specific plant lectins"/>
    <property type="match status" value="4"/>
</dbReference>
<keyword evidence="1 2" id="KW-0732">Signal</keyword>
<feature type="domain" description="Bulb-type lectin" evidence="3">
    <location>
        <begin position="277"/>
        <end position="396"/>
    </location>
</feature>
<dbReference type="PATRIC" id="fig|1671680.3.peg.1757"/>
<dbReference type="Gene3D" id="2.90.10.10">
    <property type="entry name" value="Bulb-type lectin domain"/>
    <property type="match status" value="6"/>
</dbReference>
<dbReference type="Proteomes" id="UP000465031">
    <property type="component" value="Chromosome"/>
</dbReference>
<evidence type="ECO:0000259" key="3">
    <source>
        <dbReference type="PROSITE" id="PS50927"/>
    </source>
</evidence>
<protein>
    <submittedName>
        <fullName evidence="4">D-mannose binding lectin</fullName>
    </submittedName>
</protein>
<dbReference type="RefSeq" id="WP_068210651.1">
    <property type="nucleotide sequence ID" value="NZ_CP047186.1"/>
</dbReference>
<feature type="chain" id="PRO_5041524760" evidence="2">
    <location>
        <begin position="32"/>
        <end position="397"/>
    </location>
</feature>
<dbReference type="AlphaFoldDB" id="A0A166HVU1"/>
<dbReference type="PROSITE" id="PS50927">
    <property type="entry name" value="BULB_LECTIN"/>
    <property type="match status" value="3"/>
</dbReference>
<dbReference type="PANTHER" id="PTHR47976:SF115">
    <property type="entry name" value="RECEPTOR-LIKE SERINE_THREONINE-PROTEIN KINASE"/>
    <property type="match status" value="1"/>
</dbReference>
<dbReference type="InterPro" id="IPR036426">
    <property type="entry name" value="Bulb-type_lectin_dom_sf"/>
</dbReference>
<proteinExistence type="predicted"/>
<dbReference type="InterPro" id="IPR001480">
    <property type="entry name" value="Bulb-type_lectin_dom"/>
</dbReference>
<dbReference type="OrthoDB" id="516973at2"/>
<reference evidence="7" key="2">
    <citation type="submission" date="2019-12" db="EMBL/GenBank/DDBJ databases">
        <title>Complete and draft genome sequences of new strains and members of some known species of the genus Rathayibacter isolated from plants.</title>
        <authorList>
            <person name="Tarlachkov S.V."/>
            <person name="Starodumova I.P."/>
            <person name="Dorofeeva L.V."/>
            <person name="Prisyazhnaya N.V."/>
            <person name="Leyn S."/>
            <person name="Zlamal J."/>
            <person name="Elan M."/>
            <person name="Osterman A.L."/>
            <person name="Nadler S."/>
            <person name="Subbotin S.A."/>
            <person name="Evtushenko L.I."/>
        </authorList>
    </citation>
    <scope>NUCLEOTIDE SEQUENCE [LARGE SCALE GENOMIC DNA]</scope>
    <source>
        <strain evidence="7">VKM Ac-2761</strain>
    </source>
</reference>
<feature type="domain" description="Bulb-type lectin" evidence="3">
    <location>
        <begin position="52"/>
        <end position="159"/>
    </location>
</feature>
<evidence type="ECO:0000313" key="7">
    <source>
        <dbReference type="Proteomes" id="UP000465031"/>
    </source>
</evidence>
<dbReference type="PANTHER" id="PTHR47976">
    <property type="entry name" value="G-TYPE LECTIN S-RECEPTOR-LIKE SERINE/THREONINE-PROTEIN KINASE SD2-5"/>
    <property type="match status" value="1"/>
</dbReference>
<name>A0A166HVU1_9MICO</name>
<reference evidence="4 6" key="1">
    <citation type="submission" date="2015-08" db="EMBL/GenBank/DDBJ databases">
        <title>Draft Genome Sequence of Rathayibacter sp. Strain VKM Ac-2596 Isolated from Leaf Gall Induced by Plant-Parasitic Nematodes.</title>
        <authorList>
            <person name="Vasilenko O.V."/>
            <person name="Starodumova I.P."/>
            <person name="Tarlachkov S.V."/>
            <person name="Dorofeeva L.V."/>
            <person name="Evtushenko L.I."/>
        </authorList>
    </citation>
    <scope>NUCLEOTIDE SEQUENCE [LARGE SCALE GENOMIC DNA]</scope>
    <source>
        <strain evidence="4 6">VKM Ac-2596</strain>
    </source>
</reference>
<sequence>MTPPPSRPFATGLAAIAMTGVLLLGSPSAFAQDIAPTTSAQDSSAQPTAASSNVLVGGEELKRGQSIQSATATFRMQDDGNAVVYSSGAVRGGWNTGTQGRGDRLVVQTDGNVVVYDAANRPVWSTGTDGEPGSVLRIQDDGNLVVYRASGSPAWASSVNSRITAPDVVVLEPGQSLTAGQQLTADASRATMQSDGNFVIYTSGQPQWSTETTGAGNRLEMQRDGNAVIYGADGSVKWSSGTAGNPGAQMTLTPRGVLVIGGSQTEPLWSSSGQLRRDTLQQEDSLVAGEQLTSASGAWRAEMQYDGNFVVYGARGADWFTGTSVPDSVIALDLFGDLVVYAPGSGEGEGIWGNGPKTTFSSGPNGQVQPFRLVMQDDGNLVEYDGLGRPVWASRGV</sequence>
<organism evidence="4 6">
    <name type="scientific">Rathayibacter tanaceti</name>
    <dbReference type="NCBI Taxonomy" id="1671680"/>
    <lineage>
        <taxon>Bacteria</taxon>
        <taxon>Bacillati</taxon>
        <taxon>Actinomycetota</taxon>
        <taxon>Actinomycetes</taxon>
        <taxon>Micrococcales</taxon>
        <taxon>Microbacteriaceae</taxon>
        <taxon>Rathayibacter</taxon>
    </lineage>
</organism>